<dbReference type="Pfam" id="PF10947">
    <property type="entry name" value="DUF2628"/>
    <property type="match status" value="1"/>
</dbReference>
<dbReference type="InterPro" id="IPR024399">
    <property type="entry name" value="DUF2628"/>
</dbReference>
<dbReference type="Proteomes" id="UP000325255">
    <property type="component" value="Unassembled WGS sequence"/>
</dbReference>
<dbReference type="EMBL" id="VWPK01000030">
    <property type="protein sequence ID" value="KAA5610585.1"/>
    <property type="molecule type" value="Genomic_DNA"/>
</dbReference>
<evidence type="ECO:0000313" key="3">
    <source>
        <dbReference type="EMBL" id="KAA5610585.1"/>
    </source>
</evidence>
<dbReference type="OrthoDB" id="7277668at2"/>
<organism evidence="3 4">
    <name type="scientific">Rhodovastum atsumiense</name>
    <dbReference type="NCBI Taxonomy" id="504468"/>
    <lineage>
        <taxon>Bacteria</taxon>
        <taxon>Pseudomonadati</taxon>
        <taxon>Pseudomonadota</taxon>
        <taxon>Alphaproteobacteria</taxon>
        <taxon>Acetobacterales</taxon>
        <taxon>Acetobacteraceae</taxon>
        <taxon>Rhodovastum</taxon>
    </lineage>
</organism>
<dbReference type="AlphaFoldDB" id="A0A5M6IT21"/>
<protein>
    <submittedName>
        <fullName evidence="3">DUF2628 domain-containing protein</fullName>
    </submittedName>
</protein>
<comment type="caution">
    <text evidence="3">The sequence shown here is derived from an EMBL/GenBank/DDBJ whole genome shotgun (WGS) entry which is preliminary data.</text>
</comment>
<name>A0A5M6IT21_9PROT</name>
<accession>A0A5M6IT21</accession>
<evidence type="ECO:0000313" key="4">
    <source>
        <dbReference type="Proteomes" id="UP000325255"/>
    </source>
</evidence>
<feature type="transmembrane region" description="Helical" evidence="2">
    <location>
        <begin position="45"/>
        <end position="63"/>
    </location>
</feature>
<keyword evidence="2" id="KW-0472">Membrane</keyword>
<evidence type="ECO:0000256" key="1">
    <source>
        <dbReference type="SAM" id="MobiDB-lite"/>
    </source>
</evidence>
<evidence type="ECO:0000256" key="2">
    <source>
        <dbReference type="SAM" id="Phobius"/>
    </source>
</evidence>
<proteinExistence type="predicted"/>
<feature type="transmembrane region" description="Helical" evidence="2">
    <location>
        <begin position="69"/>
        <end position="102"/>
    </location>
</feature>
<sequence>MLQVGRARAAHGGRGRPAGGQRDSLHQGGVVTIWTAYLRQGRPPVLVPETFSWGAALFGPLWLAVHGAWIAAVLALCAGLALGLALPAPAGTLAALALAWFLGLTGQDLRRWSLEQRGWRLAGVVAAPDDDGALARLLEGRPELIAEAVA</sequence>
<gene>
    <name evidence="3" type="ORF">F1189_18330</name>
</gene>
<keyword evidence="2" id="KW-0812">Transmembrane</keyword>
<keyword evidence="4" id="KW-1185">Reference proteome</keyword>
<feature type="region of interest" description="Disordered" evidence="1">
    <location>
        <begin position="1"/>
        <end position="24"/>
    </location>
</feature>
<reference evidence="3 4" key="1">
    <citation type="submission" date="2019-09" db="EMBL/GenBank/DDBJ databases">
        <title>Genome sequence of Rhodovastum atsumiense, a diverse member of the Acetobacteraceae family of non-sulfur purple photosynthetic bacteria.</title>
        <authorList>
            <person name="Meyer T."/>
            <person name="Kyndt J."/>
        </authorList>
    </citation>
    <scope>NUCLEOTIDE SEQUENCE [LARGE SCALE GENOMIC DNA]</scope>
    <source>
        <strain evidence="3 4">DSM 21279</strain>
    </source>
</reference>
<keyword evidence="2" id="KW-1133">Transmembrane helix</keyword>